<feature type="region of interest" description="Disordered" evidence="1">
    <location>
        <begin position="46"/>
        <end position="132"/>
    </location>
</feature>
<evidence type="ECO:0000256" key="1">
    <source>
        <dbReference type="SAM" id="MobiDB-lite"/>
    </source>
</evidence>
<feature type="compositionally biased region" description="Basic residues" evidence="1">
    <location>
        <begin position="46"/>
        <end position="62"/>
    </location>
</feature>
<keyword evidence="3" id="KW-1185">Reference proteome</keyword>
<accession>A0A067PHX4</accession>
<feature type="compositionally biased region" description="Acidic residues" evidence="1">
    <location>
        <begin position="122"/>
        <end position="132"/>
    </location>
</feature>
<evidence type="ECO:0000313" key="3">
    <source>
        <dbReference type="Proteomes" id="UP000027265"/>
    </source>
</evidence>
<proteinExistence type="predicted"/>
<dbReference type="OrthoDB" id="2658401at2759"/>
<gene>
    <name evidence="2" type="ORF">JAAARDRAFT_197562</name>
</gene>
<dbReference type="AlphaFoldDB" id="A0A067PHX4"/>
<organism evidence="2 3">
    <name type="scientific">Jaapia argillacea MUCL 33604</name>
    <dbReference type="NCBI Taxonomy" id="933084"/>
    <lineage>
        <taxon>Eukaryota</taxon>
        <taxon>Fungi</taxon>
        <taxon>Dikarya</taxon>
        <taxon>Basidiomycota</taxon>
        <taxon>Agaricomycotina</taxon>
        <taxon>Agaricomycetes</taxon>
        <taxon>Agaricomycetidae</taxon>
        <taxon>Jaapiales</taxon>
        <taxon>Jaapiaceae</taxon>
        <taxon>Jaapia</taxon>
    </lineage>
</organism>
<feature type="compositionally biased region" description="Basic residues" evidence="1">
    <location>
        <begin position="87"/>
        <end position="96"/>
    </location>
</feature>
<sequence>MVKITPYQQHSEQRLQICRGLKNPDVMAPPGLPINCYNKDWLKTLSPHKRHHLRPLKKHYKFKTPTDDRIGGQSSSSKAAPDGKPARPVKTKGHHQQKPDQVTSSTEREDFSQQLAGFDNGDNGDDKEDKED</sequence>
<evidence type="ECO:0000313" key="2">
    <source>
        <dbReference type="EMBL" id="KDQ53415.1"/>
    </source>
</evidence>
<reference evidence="3" key="1">
    <citation type="journal article" date="2014" name="Proc. Natl. Acad. Sci. U.S.A.">
        <title>Extensive sampling of basidiomycete genomes demonstrates inadequacy of the white-rot/brown-rot paradigm for wood decay fungi.</title>
        <authorList>
            <person name="Riley R."/>
            <person name="Salamov A.A."/>
            <person name="Brown D.W."/>
            <person name="Nagy L.G."/>
            <person name="Floudas D."/>
            <person name="Held B.W."/>
            <person name="Levasseur A."/>
            <person name="Lombard V."/>
            <person name="Morin E."/>
            <person name="Otillar R."/>
            <person name="Lindquist E.A."/>
            <person name="Sun H."/>
            <person name="LaButti K.M."/>
            <person name="Schmutz J."/>
            <person name="Jabbour D."/>
            <person name="Luo H."/>
            <person name="Baker S.E."/>
            <person name="Pisabarro A.G."/>
            <person name="Walton J.D."/>
            <person name="Blanchette R.A."/>
            <person name="Henrissat B."/>
            <person name="Martin F."/>
            <person name="Cullen D."/>
            <person name="Hibbett D.S."/>
            <person name="Grigoriev I.V."/>
        </authorList>
    </citation>
    <scope>NUCLEOTIDE SEQUENCE [LARGE SCALE GENOMIC DNA]</scope>
    <source>
        <strain evidence="3">MUCL 33604</strain>
    </source>
</reference>
<protein>
    <submittedName>
        <fullName evidence="2">Uncharacterized protein</fullName>
    </submittedName>
</protein>
<dbReference type="InParanoid" id="A0A067PHX4"/>
<dbReference type="EMBL" id="KL197734">
    <property type="protein sequence ID" value="KDQ53415.1"/>
    <property type="molecule type" value="Genomic_DNA"/>
</dbReference>
<dbReference type="HOGENOM" id="CLU_1917344_0_0_1"/>
<name>A0A067PHX4_9AGAM</name>
<dbReference type="Proteomes" id="UP000027265">
    <property type="component" value="Unassembled WGS sequence"/>
</dbReference>